<organism evidence="4 5">
    <name type="scientific">Desulfurobacterium atlanticum</name>
    <dbReference type="NCBI Taxonomy" id="240169"/>
    <lineage>
        <taxon>Bacteria</taxon>
        <taxon>Pseudomonadati</taxon>
        <taxon>Aquificota</taxon>
        <taxon>Aquificia</taxon>
        <taxon>Desulfurobacteriales</taxon>
        <taxon>Desulfurobacteriaceae</taxon>
        <taxon>Desulfurobacterium</taxon>
    </lineage>
</organism>
<keyword evidence="2 3" id="KW-0479">Metal-binding</keyword>
<feature type="binding site" evidence="3">
    <location>
        <position position="193"/>
    </location>
    <ligand>
        <name>a divalent metal cation</name>
        <dbReference type="ChEBI" id="CHEBI:60240"/>
        <label>1</label>
    </ligand>
</feature>
<dbReference type="EMBL" id="FZOB01000015">
    <property type="protein sequence ID" value="SNR90363.1"/>
    <property type="molecule type" value="Genomic_DNA"/>
</dbReference>
<evidence type="ECO:0000256" key="2">
    <source>
        <dbReference type="ARBA" id="ARBA00022723"/>
    </source>
</evidence>
<feature type="binding site" evidence="3">
    <location>
        <position position="79"/>
    </location>
    <ligand>
        <name>a divalent metal cation</name>
        <dbReference type="ChEBI" id="CHEBI:60240"/>
        <label>1</label>
    </ligand>
</feature>
<sequence length="229" mass="26702">MNWYQFENFIRELVPENYKMKGDFYGWYGKKKPEQINKVAVVVDLLPFCNFSSYDVVISHHKPFFTPDFPVFVVHTPLDFIEWGCHFQLAKNFGFTEIKKFDSSIGVYVEKETDVKELLENAIKTLSPEPINYYFPSERVKKIAFFSGCGFNFPLFIEKVIGENIDMVISGDLVHHTAVRFSVNKIGYIDIGHYKSEIPGIKEFIKRIQRKLTAEFVDAKIPQFHLCLC</sequence>
<dbReference type="GO" id="GO:0005737">
    <property type="term" value="C:cytoplasm"/>
    <property type="evidence" value="ECO:0007669"/>
    <property type="project" value="TreeGrafter"/>
</dbReference>
<evidence type="ECO:0000256" key="3">
    <source>
        <dbReference type="PIRSR" id="PIRSR602678-1"/>
    </source>
</evidence>
<evidence type="ECO:0000313" key="4">
    <source>
        <dbReference type="EMBL" id="SNR90363.1"/>
    </source>
</evidence>
<dbReference type="InterPro" id="IPR036069">
    <property type="entry name" value="DUF34/NIF3_sf"/>
</dbReference>
<dbReference type="GO" id="GO:0016787">
    <property type="term" value="F:hydrolase activity"/>
    <property type="evidence" value="ECO:0007669"/>
    <property type="project" value="UniProtKB-KW"/>
</dbReference>
<evidence type="ECO:0000256" key="1">
    <source>
        <dbReference type="ARBA" id="ARBA00006964"/>
    </source>
</evidence>
<dbReference type="InterPro" id="IPR002678">
    <property type="entry name" value="DUF34/NIF3"/>
</dbReference>
<dbReference type="Gene3D" id="3.40.1390.30">
    <property type="entry name" value="NIF3 (NGG1p interacting factor 3)-like"/>
    <property type="match status" value="2"/>
</dbReference>
<feature type="binding site" evidence="3">
    <location>
        <position position="61"/>
    </location>
    <ligand>
        <name>a divalent metal cation</name>
        <dbReference type="ChEBI" id="CHEBI:60240"/>
        <label>1</label>
    </ligand>
</feature>
<dbReference type="RefSeq" id="WP_089323633.1">
    <property type="nucleotide sequence ID" value="NZ_FZOB01000015.1"/>
</dbReference>
<keyword evidence="4" id="KW-0378">Hydrolase</keyword>
<name>A0A239A641_9BACT</name>
<dbReference type="GO" id="GO:0046872">
    <property type="term" value="F:metal ion binding"/>
    <property type="evidence" value="ECO:0007669"/>
    <property type="project" value="UniProtKB-KW"/>
</dbReference>
<dbReference type="Proteomes" id="UP000198405">
    <property type="component" value="Unassembled WGS sequence"/>
</dbReference>
<gene>
    <name evidence="4" type="ORF">SAMN06265340_11513</name>
</gene>
<protein>
    <submittedName>
        <fullName evidence="4">Putative GTP cyclohydrolase 1 type 2, NIF3 family</fullName>
    </submittedName>
</protein>
<accession>A0A239A641</accession>
<dbReference type="OrthoDB" id="12727at2"/>
<reference evidence="5" key="1">
    <citation type="submission" date="2017-06" db="EMBL/GenBank/DDBJ databases">
        <authorList>
            <person name="Varghese N."/>
            <person name="Submissions S."/>
        </authorList>
    </citation>
    <scope>NUCLEOTIDE SEQUENCE [LARGE SCALE GENOMIC DNA]</scope>
    <source>
        <strain evidence="5">DSM 15668</strain>
    </source>
</reference>
<proteinExistence type="inferred from homology"/>
<comment type="similarity">
    <text evidence="1">Belongs to the GTP cyclohydrolase I type 2/NIF3 family.</text>
</comment>
<evidence type="ECO:0000313" key="5">
    <source>
        <dbReference type="Proteomes" id="UP000198405"/>
    </source>
</evidence>
<dbReference type="AlphaFoldDB" id="A0A239A641"/>
<dbReference type="PANTHER" id="PTHR13799">
    <property type="entry name" value="NGG1 INTERACTING FACTOR 3"/>
    <property type="match status" value="1"/>
</dbReference>
<feature type="binding site" evidence="3">
    <location>
        <position position="197"/>
    </location>
    <ligand>
        <name>a divalent metal cation</name>
        <dbReference type="ChEBI" id="CHEBI:60240"/>
        <label>1</label>
    </ligand>
</feature>
<keyword evidence="5" id="KW-1185">Reference proteome</keyword>
<dbReference type="Pfam" id="PF01784">
    <property type="entry name" value="DUF34_NIF3"/>
    <property type="match status" value="1"/>
</dbReference>
<feature type="binding site" evidence="3">
    <location>
        <position position="60"/>
    </location>
    <ligand>
        <name>a divalent metal cation</name>
        <dbReference type="ChEBI" id="CHEBI:60240"/>
        <label>1</label>
    </ligand>
</feature>
<dbReference type="SUPFAM" id="SSF102705">
    <property type="entry name" value="NIF3 (NGG1p interacting factor 3)-like"/>
    <property type="match status" value="1"/>
</dbReference>
<dbReference type="PANTHER" id="PTHR13799:SF14">
    <property type="entry name" value="GTP CYCLOHYDROLASE 1 TYPE 2 HOMOLOG"/>
    <property type="match status" value="1"/>
</dbReference>